<organism evidence="11 12">
    <name type="scientific">Nicrophorus vespilloides</name>
    <name type="common">Boreal carrion beetle</name>
    <dbReference type="NCBI Taxonomy" id="110193"/>
    <lineage>
        <taxon>Eukaryota</taxon>
        <taxon>Metazoa</taxon>
        <taxon>Ecdysozoa</taxon>
        <taxon>Arthropoda</taxon>
        <taxon>Hexapoda</taxon>
        <taxon>Insecta</taxon>
        <taxon>Pterygota</taxon>
        <taxon>Neoptera</taxon>
        <taxon>Endopterygota</taxon>
        <taxon>Coleoptera</taxon>
        <taxon>Polyphaga</taxon>
        <taxon>Staphyliniformia</taxon>
        <taxon>Silphidae</taxon>
        <taxon>Nicrophorinae</taxon>
        <taxon>Nicrophorus</taxon>
    </lineage>
</organism>
<keyword evidence="3 10" id="KW-0716">Sensory transduction</keyword>
<comment type="caution">
    <text evidence="10">Lacks conserved residue(s) required for the propagation of feature annotation.</text>
</comment>
<feature type="transmembrane region" description="Helical" evidence="10">
    <location>
        <begin position="75"/>
        <end position="92"/>
    </location>
</feature>
<sequence length="425" mass="48901">MSAQSLNNDFFRTNMRIIKWSGVWIPDESAHPVVKFWYLIFDTLIMIYFCVLFTPGEFVVLPETVKSFPDLMKNLNMGMTHFLAIIKIYTWFSKRKEILGIIDTLSKNTVAEKIGEFDPDKIIREDRKTKQIATLAFFSVACCVGSSSCLNSLYIVLFNSENQFATEIDAFNRTTVYYNQKLPYYSWIPWDHRASRFNFACAAVFQSMAVVNSAFIIVGFDTLFTAIIGYTSCQIKILQGAFRTIRPRILRKLELPDLPTLKNSPEVEAEMMKEMNICIIMLFISRMCEKLETIFTYITLGQVLISLVVFCTCLYLTSSIPMNDGKFLVELIYLLAIEIQIYIYCYFGNKVTLRGEDISMSLYEGDWLQSSAPFKSSMMITMARMRRPIHLTIGKFTPLTISTFVTIGRASYSFFAVLKNQNQNP</sequence>
<dbReference type="Pfam" id="PF02949">
    <property type="entry name" value="7tm_6"/>
    <property type="match status" value="1"/>
</dbReference>
<comment type="similarity">
    <text evidence="10">Belongs to the insect chemoreceptor superfamily. Heteromeric odorant receptor channel (TC 1.A.69) family.</text>
</comment>
<feature type="transmembrane region" description="Helical" evidence="10">
    <location>
        <begin position="214"/>
        <end position="233"/>
    </location>
</feature>
<evidence type="ECO:0000313" key="12">
    <source>
        <dbReference type="RefSeq" id="XP_017783891.1"/>
    </source>
</evidence>
<dbReference type="Proteomes" id="UP000695000">
    <property type="component" value="Unplaced"/>
</dbReference>
<feature type="transmembrane region" description="Helical" evidence="10">
    <location>
        <begin position="329"/>
        <end position="347"/>
    </location>
</feature>
<evidence type="ECO:0000256" key="7">
    <source>
        <dbReference type="ARBA" id="ARBA00023136"/>
    </source>
</evidence>
<evidence type="ECO:0000256" key="4">
    <source>
        <dbReference type="ARBA" id="ARBA00022692"/>
    </source>
</evidence>
<evidence type="ECO:0000256" key="8">
    <source>
        <dbReference type="ARBA" id="ARBA00023170"/>
    </source>
</evidence>
<feature type="transmembrane region" description="Helical" evidence="10">
    <location>
        <begin position="294"/>
        <end position="317"/>
    </location>
</feature>
<evidence type="ECO:0000256" key="2">
    <source>
        <dbReference type="ARBA" id="ARBA00022475"/>
    </source>
</evidence>
<comment type="subcellular location">
    <subcellularLocation>
        <location evidence="1 10">Cell membrane</location>
        <topology evidence="1 10">Multi-pass membrane protein</topology>
    </subcellularLocation>
</comment>
<dbReference type="RefSeq" id="XP_017783891.1">
    <property type="nucleotide sequence ID" value="XM_017928402.1"/>
</dbReference>
<evidence type="ECO:0000256" key="1">
    <source>
        <dbReference type="ARBA" id="ARBA00004651"/>
    </source>
</evidence>
<proteinExistence type="inferred from homology"/>
<evidence type="ECO:0000256" key="5">
    <source>
        <dbReference type="ARBA" id="ARBA00022725"/>
    </source>
</evidence>
<keyword evidence="11" id="KW-1185">Reference proteome</keyword>
<evidence type="ECO:0000313" key="11">
    <source>
        <dbReference type="Proteomes" id="UP000695000"/>
    </source>
</evidence>
<keyword evidence="5 10" id="KW-0552">Olfaction</keyword>
<evidence type="ECO:0000256" key="9">
    <source>
        <dbReference type="ARBA" id="ARBA00023224"/>
    </source>
</evidence>
<reference evidence="12" key="1">
    <citation type="submission" date="2025-08" db="UniProtKB">
        <authorList>
            <consortium name="RefSeq"/>
        </authorList>
    </citation>
    <scope>IDENTIFICATION</scope>
    <source>
        <tissue evidence="12">Whole Larva</tissue>
    </source>
</reference>
<keyword evidence="9 10" id="KW-0807">Transducer</keyword>
<keyword evidence="6 10" id="KW-1133">Transmembrane helix</keyword>
<gene>
    <name evidence="12" type="primary">LOC108567757</name>
</gene>
<protein>
    <recommendedName>
        <fullName evidence="10">Odorant receptor</fullName>
    </recommendedName>
</protein>
<keyword evidence="2" id="KW-1003">Cell membrane</keyword>
<dbReference type="InterPro" id="IPR004117">
    <property type="entry name" value="7tm6_olfct_rcpt"/>
</dbReference>
<keyword evidence="4 10" id="KW-0812">Transmembrane</keyword>
<dbReference type="PANTHER" id="PTHR21137:SF35">
    <property type="entry name" value="ODORANT RECEPTOR 19A-RELATED"/>
    <property type="match status" value="1"/>
</dbReference>
<evidence type="ECO:0000256" key="6">
    <source>
        <dbReference type="ARBA" id="ARBA00022989"/>
    </source>
</evidence>
<feature type="transmembrane region" description="Helical" evidence="10">
    <location>
        <begin position="36"/>
        <end position="55"/>
    </location>
</feature>
<evidence type="ECO:0000256" key="3">
    <source>
        <dbReference type="ARBA" id="ARBA00022606"/>
    </source>
</evidence>
<keyword evidence="7 10" id="KW-0472">Membrane</keyword>
<keyword evidence="8 10" id="KW-0675">Receptor</keyword>
<evidence type="ECO:0000256" key="10">
    <source>
        <dbReference type="RuleBase" id="RU351113"/>
    </source>
</evidence>
<accession>A0ABM1NAP1</accession>
<dbReference type="PANTHER" id="PTHR21137">
    <property type="entry name" value="ODORANT RECEPTOR"/>
    <property type="match status" value="1"/>
</dbReference>
<dbReference type="GeneID" id="108567757"/>
<feature type="transmembrane region" description="Helical" evidence="10">
    <location>
        <begin position="132"/>
        <end position="157"/>
    </location>
</feature>
<name>A0ABM1NAP1_NICVS</name>